<evidence type="ECO:0000313" key="1">
    <source>
        <dbReference type="EMBL" id="QQZ49961.1"/>
    </source>
</evidence>
<reference evidence="1" key="1">
    <citation type="submission" date="2021-01" db="EMBL/GenBank/DDBJ databases">
        <title>Genome sequence of Phenylobacterium sp. 20VBR1 isolated from a valley glaceir, Ny-Alesund, Svalbard.</title>
        <authorList>
            <person name="Thomas F.A."/>
            <person name="Krishnan K.P."/>
            <person name="Sinha R.K."/>
        </authorList>
    </citation>
    <scope>NUCLEOTIDE SEQUENCE</scope>
    <source>
        <strain evidence="1">20VBR1</strain>
    </source>
</reference>
<dbReference type="AlphaFoldDB" id="A0A974P2C5"/>
<sequence length="61" mass="6787">MIAKQPQLTDMQPGLLMHASWEDLGAFDAALKDAGARGAWAWWCPIPIRRWASSLAPTWPP</sequence>
<name>A0A974P2C5_9CAUL</name>
<protein>
    <submittedName>
        <fullName evidence="1">Uncharacterized protein</fullName>
    </submittedName>
</protein>
<dbReference type="EMBL" id="CP068570">
    <property type="protein sequence ID" value="QQZ49961.1"/>
    <property type="molecule type" value="Genomic_DNA"/>
</dbReference>
<proteinExistence type="predicted"/>
<accession>A0A974P2C5</accession>
<organism evidence="1">
    <name type="scientific">Phenylobacterium glaciei</name>
    <dbReference type="NCBI Taxonomy" id="2803784"/>
    <lineage>
        <taxon>Bacteria</taxon>
        <taxon>Pseudomonadati</taxon>
        <taxon>Pseudomonadota</taxon>
        <taxon>Alphaproteobacteria</taxon>
        <taxon>Caulobacterales</taxon>
        <taxon>Caulobacteraceae</taxon>
        <taxon>Phenylobacterium</taxon>
    </lineage>
</organism>
<gene>
    <name evidence="1" type="ORF">JKL49_25260</name>
</gene>